<organism evidence="3 4">
    <name type="scientific">Candidatus Prevotella avicola</name>
    <dbReference type="NCBI Taxonomy" id="2838738"/>
    <lineage>
        <taxon>Bacteria</taxon>
        <taxon>Pseudomonadati</taxon>
        <taxon>Bacteroidota</taxon>
        <taxon>Bacteroidia</taxon>
        <taxon>Bacteroidales</taxon>
        <taxon>Prevotellaceae</taxon>
        <taxon>Prevotella</taxon>
    </lineage>
</organism>
<reference evidence="3" key="1">
    <citation type="journal article" date="2021" name="PeerJ">
        <title>Extensive microbial diversity within the chicken gut microbiome revealed by metagenomics and culture.</title>
        <authorList>
            <person name="Gilroy R."/>
            <person name="Ravi A."/>
            <person name="Getino M."/>
            <person name="Pursley I."/>
            <person name="Horton D.L."/>
            <person name="Alikhan N.F."/>
            <person name="Baker D."/>
            <person name="Gharbi K."/>
            <person name="Hall N."/>
            <person name="Watson M."/>
            <person name="Adriaenssens E.M."/>
            <person name="Foster-Nyarko E."/>
            <person name="Jarju S."/>
            <person name="Secka A."/>
            <person name="Antonio M."/>
            <person name="Oren A."/>
            <person name="Chaudhuri R.R."/>
            <person name="La Ragione R."/>
            <person name="Hildebrand F."/>
            <person name="Pallen M.J."/>
        </authorList>
    </citation>
    <scope>NUCLEOTIDE SEQUENCE</scope>
    <source>
        <strain evidence="3">ChiHecec3B27-8219</strain>
    </source>
</reference>
<dbReference type="GO" id="GO:1900376">
    <property type="term" value="P:regulation of secondary metabolite biosynthetic process"/>
    <property type="evidence" value="ECO:0007669"/>
    <property type="project" value="TreeGrafter"/>
</dbReference>
<name>A0A9D2FYK7_9BACT</name>
<dbReference type="AlphaFoldDB" id="A0A9D2FYK7"/>
<keyword evidence="1" id="KW-0862">Zinc</keyword>
<gene>
    <name evidence="3" type="ORF">H9966_04745</name>
</gene>
<comment type="cofactor">
    <cofactor evidence="2">
        <name>Mn(2+)</name>
        <dbReference type="ChEBI" id="CHEBI:29035"/>
    </cofactor>
    <cofactor evidence="2">
        <name>Fe(2+)</name>
        <dbReference type="ChEBI" id="CHEBI:29033"/>
    </cofactor>
    <text evidence="2">Binds 1 Mn(2+) or Fe(2+) ion per subunit.</text>
</comment>
<feature type="binding site" evidence="1">
    <location>
        <position position="136"/>
    </location>
    <ligand>
        <name>Zn(2+)</name>
        <dbReference type="ChEBI" id="CHEBI:29105"/>
    </ligand>
</feature>
<dbReference type="GO" id="GO:0003700">
    <property type="term" value="F:DNA-binding transcription factor activity"/>
    <property type="evidence" value="ECO:0007669"/>
    <property type="project" value="InterPro"/>
</dbReference>
<dbReference type="InterPro" id="IPR036390">
    <property type="entry name" value="WH_DNA-bd_sf"/>
</dbReference>
<feature type="binding site" evidence="1">
    <location>
        <position position="133"/>
    </location>
    <ligand>
        <name>Zn(2+)</name>
        <dbReference type="ChEBI" id="CHEBI:29105"/>
    </ligand>
</feature>
<dbReference type="InterPro" id="IPR036388">
    <property type="entry name" value="WH-like_DNA-bd_sf"/>
</dbReference>
<comment type="caution">
    <text evidence="3">The sequence shown here is derived from an EMBL/GenBank/DDBJ whole genome shotgun (WGS) entry which is preliminary data.</text>
</comment>
<dbReference type="GO" id="GO:0000976">
    <property type="term" value="F:transcription cis-regulatory region binding"/>
    <property type="evidence" value="ECO:0007669"/>
    <property type="project" value="TreeGrafter"/>
</dbReference>
<protein>
    <submittedName>
        <fullName evidence="3">Transcriptional repressor</fullName>
    </submittedName>
</protein>
<dbReference type="Pfam" id="PF01475">
    <property type="entry name" value="FUR"/>
    <property type="match status" value="1"/>
</dbReference>
<evidence type="ECO:0000313" key="4">
    <source>
        <dbReference type="Proteomes" id="UP000824055"/>
    </source>
</evidence>
<feature type="binding site" evidence="1">
    <location>
        <position position="100"/>
    </location>
    <ligand>
        <name>Zn(2+)</name>
        <dbReference type="ChEBI" id="CHEBI:29105"/>
    </ligand>
</feature>
<proteinExistence type="predicted"/>
<feature type="binding site" evidence="2">
    <location>
        <position position="84"/>
    </location>
    <ligand>
        <name>Fe cation</name>
        <dbReference type="ChEBI" id="CHEBI:24875"/>
    </ligand>
</feature>
<comment type="cofactor">
    <cofactor evidence="1">
        <name>Zn(2+)</name>
        <dbReference type="ChEBI" id="CHEBI:29105"/>
    </cofactor>
    <text evidence="1">Binds 1 zinc ion per subunit.</text>
</comment>
<sequence length="144" mass="16334">MEATDIITLLSRHGVKPTANRLLVARELDRERRPLSLMELERGILTMDKSSVYRVLTLFREHGLVHVVEGNEGVVSYELCRAGHASEDDDLHPHFYCERCHELTCLEGIAIPDIPLPGEYQRRAVSYVVKGICGKCALKERGHR</sequence>
<dbReference type="InterPro" id="IPR002481">
    <property type="entry name" value="FUR"/>
</dbReference>
<dbReference type="PANTHER" id="PTHR33202">
    <property type="entry name" value="ZINC UPTAKE REGULATION PROTEIN"/>
    <property type="match status" value="1"/>
</dbReference>
<accession>A0A9D2FYK7</accession>
<dbReference type="Gene3D" id="1.10.10.10">
    <property type="entry name" value="Winged helix-like DNA-binding domain superfamily/Winged helix DNA-binding domain"/>
    <property type="match status" value="1"/>
</dbReference>
<dbReference type="Proteomes" id="UP000824055">
    <property type="component" value="Unassembled WGS sequence"/>
</dbReference>
<keyword evidence="2" id="KW-0408">Iron</keyword>
<evidence type="ECO:0000256" key="2">
    <source>
        <dbReference type="PIRSR" id="PIRSR602481-2"/>
    </source>
</evidence>
<dbReference type="EMBL" id="DXBE01000037">
    <property type="protein sequence ID" value="HIZ69182.1"/>
    <property type="molecule type" value="Genomic_DNA"/>
</dbReference>
<feature type="binding site" evidence="1">
    <location>
        <position position="97"/>
    </location>
    <ligand>
        <name>Zn(2+)</name>
        <dbReference type="ChEBI" id="CHEBI:29105"/>
    </ligand>
</feature>
<reference evidence="3" key="2">
    <citation type="submission" date="2021-04" db="EMBL/GenBank/DDBJ databases">
        <authorList>
            <person name="Gilroy R."/>
        </authorList>
    </citation>
    <scope>NUCLEOTIDE SEQUENCE</scope>
    <source>
        <strain evidence="3">ChiHecec3B27-8219</strain>
    </source>
</reference>
<dbReference type="GO" id="GO:0045892">
    <property type="term" value="P:negative regulation of DNA-templated transcription"/>
    <property type="evidence" value="ECO:0007669"/>
    <property type="project" value="TreeGrafter"/>
</dbReference>
<dbReference type="SUPFAM" id="SSF46785">
    <property type="entry name" value="Winged helix' DNA-binding domain"/>
    <property type="match status" value="1"/>
</dbReference>
<dbReference type="GO" id="GO:0008270">
    <property type="term" value="F:zinc ion binding"/>
    <property type="evidence" value="ECO:0007669"/>
    <property type="project" value="TreeGrafter"/>
</dbReference>
<keyword evidence="1" id="KW-0479">Metal-binding</keyword>
<evidence type="ECO:0000313" key="3">
    <source>
        <dbReference type="EMBL" id="HIZ69182.1"/>
    </source>
</evidence>
<evidence type="ECO:0000256" key="1">
    <source>
        <dbReference type="PIRSR" id="PIRSR602481-1"/>
    </source>
</evidence>
<dbReference type="PANTHER" id="PTHR33202:SF22">
    <property type="entry name" value="HYDROGEN PEROXIDE SENSITIVE REPRESSOR"/>
    <property type="match status" value="1"/>
</dbReference>